<dbReference type="PANTHER" id="PTHR23328:SF0">
    <property type="entry name" value="RING-TYPE DOMAIN-CONTAINING PROTEIN"/>
    <property type="match status" value="1"/>
</dbReference>
<evidence type="ECO:0000256" key="5">
    <source>
        <dbReference type="ARBA" id="ARBA00022723"/>
    </source>
</evidence>
<comment type="subcellular location">
    <subcellularLocation>
        <location evidence="2">Nucleus</location>
    </subcellularLocation>
</comment>
<keyword evidence="10" id="KW-0539">Nucleus</keyword>
<dbReference type="SMART" id="SM00184">
    <property type="entry name" value="RING"/>
    <property type="match status" value="1"/>
</dbReference>
<evidence type="ECO:0000259" key="14">
    <source>
        <dbReference type="PROSITE" id="PS50089"/>
    </source>
</evidence>
<keyword evidence="12" id="KW-0175">Coiled coil</keyword>
<dbReference type="InterPro" id="IPR051657">
    <property type="entry name" value="RNF168/RNF169_E3_ubiq-ligase"/>
</dbReference>
<dbReference type="SUPFAM" id="SSF57850">
    <property type="entry name" value="RING/U-box"/>
    <property type="match status" value="1"/>
</dbReference>
<dbReference type="PROSITE" id="PS50089">
    <property type="entry name" value="ZF_RING_2"/>
    <property type="match status" value="1"/>
</dbReference>
<dbReference type="Pfam" id="PF13923">
    <property type="entry name" value="zf-C3HC4_2"/>
    <property type="match status" value="1"/>
</dbReference>
<evidence type="ECO:0000256" key="8">
    <source>
        <dbReference type="ARBA" id="ARBA00022786"/>
    </source>
</evidence>
<dbReference type="GO" id="GO:0008270">
    <property type="term" value="F:zinc ion binding"/>
    <property type="evidence" value="ECO:0007669"/>
    <property type="project" value="UniProtKB-KW"/>
</dbReference>
<reference evidence="15" key="1">
    <citation type="submission" date="2025-08" db="UniProtKB">
        <authorList>
            <consortium name="Ensembl"/>
        </authorList>
    </citation>
    <scope>IDENTIFICATION</scope>
</reference>
<dbReference type="GeneTree" id="ENSGT00940000153680"/>
<dbReference type="OMA" id="KFANIIC"/>
<dbReference type="GO" id="GO:0035861">
    <property type="term" value="C:site of double-strand break"/>
    <property type="evidence" value="ECO:0007669"/>
    <property type="project" value="TreeGrafter"/>
</dbReference>
<evidence type="ECO:0000313" key="16">
    <source>
        <dbReference type="Proteomes" id="UP000694388"/>
    </source>
</evidence>
<evidence type="ECO:0000256" key="6">
    <source>
        <dbReference type="ARBA" id="ARBA00022763"/>
    </source>
</evidence>
<feature type="domain" description="RING-type" evidence="14">
    <location>
        <begin position="16"/>
        <end position="55"/>
    </location>
</feature>
<dbReference type="GO" id="GO:0005634">
    <property type="term" value="C:nucleus"/>
    <property type="evidence" value="ECO:0007669"/>
    <property type="project" value="UniProtKB-SubCell"/>
</dbReference>
<keyword evidence="9" id="KW-0862">Zinc</keyword>
<comment type="catalytic activity">
    <reaction evidence="1">
        <text>S-ubiquitinyl-[E2 ubiquitin-conjugating enzyme]-L-cysteine + [acceptor protein]-L-lysine = [E2 ubiquitin-conjugating enzyme]-L-cysteine + N(6)-ubiquitinyl-[acceptor protein]-L-lysine.</text>
        <dbReference type="EC" id="2.3.2.27"/>
    </reaction>
</comment>
<keyword evidence="16" id="KW-1185">Reference proteome</keyword>
<evidence type="ECO:0000256" key="3">
    <source>
        <dbReference type="ARBA" id="ARBA00012483"/>
    </source>
</evidence>
<organism evidence="15 16">
    <name type="scientific">Eptatretus burgeri</name>
    <name type="common">Inshore hagfish</name>
    <dbReference type="NCBI Taxonomy" id="7764"/>
    <lineage>
        <taxon>Eukaryota</taxon>
        <taxon>Metazoa</taxon>
        <taxon>Chordata</taxon>
        <taxon>Craniata</taxon>
        <taxon>Vertebrata</taxon>
        <taxon>Cyclostomata</taxon>
        <taxon>Myxini</taxon>
        <taxon>Myxiniformes</taxon>
        <taxon>Myxinidae</taxon>
        <taxon>Eptatretinae</taxon>
        <taxon>Eptatretus</taxon>
    </lineage>
</organism>
<reference evidence="15" key="2">
    <citation type="submission" date="2025-09" db="UniProtKB">
        <authorList>
            <consortium name="Ensembl"/>
        </authorList>
    </citation>
    <scope>IDENTIFICATION</scope>
</reference>
<evidence type="ECO:0000313" key="15">
    <source>
        <dbReference type="Ensembl" id="ENSEBUP00000025863.1"/>
    </source>
</evidence>
<evidence type="ECO:0000256" key="9">
    <source>
        <dbReference type="ARBA" id="ARBA00022833"/>
    </source>
</evidence>
<sequence>MPQIPASRLRRKDCICPICMEVLLKPVTLPCKHSFCLPCFEQASSLVGLTCPVCRKRFACWARHATLRGSLVDKPLWRAVQSLLPTRCRQRIREHESINGRGGAYDGGARPRAHGSDSSDGFDRLEIERMAFEAEEFQQSEQLIRVLQEEEQKEKQARDMERKRIMDQDEQLAIKISKEMVSMQGPTTSSNTQIRPDIQPGRKQKAKGKVKQLHQGGGDVIYSTEGTKVKTDDNDKVEDECQDDEMQVQNQRAGFDGGAFTWVGNRRKRVLGPNDVKQQEHKPQNSKCVVPFPSVAASSSRPKTTRVELPENTCNKMARIEESDRLFALRLQHMINRKIVDRRQGSENGYILRSRGGDNAEAFKRVLTKLK</sequence>
<dbReference type="Ensembl" id="ENSEBUT00000026439.1">
    <property type="protein sequence ID" value="ENSEBUP00000025863.1"/>
    <property type="gene ID" value="ENSEBUG00000015938.1"/>
</dbReference>
<keyword evidence="5" id="KW-0479">Metal-binding</keyword>
<dbReference type="InterPro" id="IPR013083">
    <property type="entry name" value="Znf_RING/FYVE/PHD"/>
</dbReference>
<evidence type="ECO:0000256" key="10">
    <source>
        <dbReference type="ARBA" id="ARBA00023242"/>
    </source>
</evidence>
<keyword evidence="7 11" id="KW-0863">Zinc-finger</keyword>
<keyword evidence="8" id="KW-0833">Ubl conjugation pathway</keyword>
<keyword evidence="6" id="KW-0227">DNA damage</keyword>
<evidence type="ECO:0000256" key="4">
    <source>
        <dbReference type="ARBA" id="ARBA00022679"/>
    </source>
</evidence>
<accession>A0A8C4R6C9</accession>
<dbReference type="CDD" id="cd22265">
    <property type="entry name" value="UDM1_RNF168"/>
    <property type="match status" value="1"/>
</dbReference>
<feature type="region of interest" description="Disordered" evidence="13">
    <location>
        <begin position="99"/>
        <end position="121"/>
    </location>
</feature>
<dbReference type="GO" id="GO:0006302">
    <property type="term" value="P:double-strand break repair"/>
    <property type="evidence" value="ECO:0007669"/>
    <property type="project" value="TreeGrafter"/>
</dbReference>
<dbReference type="GO" id="GO:0061630">
    <property type="term" value="F:ubiquitin protein ligase activity"/>
    <property type="evidence" value="ECO:0007669"/>
    <property type="project" value="UniProtKB-EC"/>
</dbReference>
<protein>
    <recommendedName>
        <fullName evidence="3">RING-type E3 ubiquitin transferase</fullName>
        <ecNumber evidence="3">2.3.2.27</ecNumber>
    </recommendedName>
</protein>
<dbReference type="AlphaFoldDB" id="A0A8C4R6C9"/>
<dbReference type="EC" id="2.3.2.27" evidence="3"/>
<evidence type="ECO:0000256" key="12">
    <source>
        <dbReference type="SAM" id="Coils"/>
    </source>
</evidence>
<dbReference type="Gene3D" id="3.30.40.10">
    <property type="entry name" value="Zinc/RING finger domain, C3HC4 (zinc finger)"/>
    <property type="match status" value="1"/>
</dbReference>
<proteinExistence type="predicted"/>
<keyword evidence="4" id="KW-0808">Transferase</keyword>
<dbReference type="InterPro" id="IPR001841">
    <property type="entry name" value="Znf_RING"/>
</dbReference>
<feature type="coiled-coil region" evidence="12">
    <location>
        <begin position="130"/>
        <end position="163"/>
    </location>
</feature>
<evidence type="ECO:0000256" key="2">
    <source>
        <dbReference type="ARBA" id="ARBA00004123"/>
    </source>
</evidence>
<name>A0A8C4R6C9_EPTBU</name>
<dbReference type="GO" id="GO:0031491">
    <property type="term" value="F:nucleosome binding"/>
    <property type="evidence" value="ECO:0007669"/>
    <property type="project" value="TreeGrafter"/>
</dbReference>
<evidence type="ECO:0000256" key="13">
    <source>
        <dbReference type="SAM" id="MobiDB-lite"/>
    </source>
</evidence>
<evidence type="ECO:0000256" key="1">
    <source>
        <dbReference type="ARBA" id="ARBA00000900"/>
    </source>
</evidence>
<dbReference type="PANTHER" id="PTHR23328">
    <property type="entry name" value="RING-TYPE DOMAIN-CONTAINING PROTEIN"/>
    <property type="match status" value="1"/>
</dbReference>
<evidence type="ECO:0000256" key="11">
    <source>
        <dbReference type="PROSITE-ProRule" id="PRU00175"/>
    </source>
</evidence>
<dbReference type="Proteomes" id="UP000694388">
    <property type="component" value="Unplaced"/>
</dbReference>
<evidence type="ECO:0000256" key="7">
    <source>
        <dbReference type="ARBA" id="ARBA00022771"/>
    </source>
</evidence>